<protein>
    <submittedName>
        <fullName evidence="6">Transcriptional regulatory protein</fullName>
    </submittedName>
</protein>
<dbReference type="SUPFAM" id="SSF46785">
    <property type="entry name" value="Winged helix' DNA-binding domain"/>
    <property type="match status" value="1"/>
</dbReference>
<dbReference type="PROSITE" id="PS50931">
    <property type="entry name" value="HTH_LYSR"/>
    <property type="match status" value="1"/>
</dbReference>
<feature type="domain" description="HTH lysR-type" evidence="5">
    <location>
        <begin position="33"/>
        <end position="90"/>
    </location>
</feature>
<dbReference type="PRINTS" id="PR00039">
    <property type="entry name" value="HTHLYSR"/>
</dbReference>
<dbReference type="Pfam" id="PF03466">
    <property type="entry name" value="LysR_substrate"/>
    <property type="match status" value="1"/>
</dbReference>
<comment type="caution">
    <text evidence="6">The sequence shown here is derived from an EMBL/GenBank/DDBJ whole genome shotgun (WGS) entry which is preliminary data.</text>
</comment>
<name>A0AAJ3P036_ECOLX</name>
<proteinExistence type="inferred from homology"/>
<evidence type="ECO:0000313" key="7">
    <source>
        <dbReference type="Proteomes" id="UP000243401"/>
    </source>
</evidence>
<dbReference type="FunFam" id="3.40.190.290:FF:000012">
    <property type="entry name" value="Transcriptional regulator, LysR family"/>
    <property type="match status" value="1"/>
</dbReference>
<dbReference type="EMBL" id="ADJX01000002">
    <property type="protein sequence ID" value="OSL49257.1"/>
    <property type="molecule type" value="Genomic_DNA"/>
</dbReference>
<keyword evidence="3" id="KW-0238">DNA-binding</keyword>
<evidence type="ECO:0000259" key="5">
    <source>
        <dbReference type="PROSITE" id="PS50931"/>
    </source>
</evidence>
<dbReference type="InterPro" id="IPR058163">
    <property type="entry name" value="LysR-type_TF_proteobact-type"/>
</dbReference>
<gene>
    <name evidence="6" type="ORF">EATG_00124</name>
</gene>
<comment type="similarity">
    <text evidence="1">Belongs to the LysR transcriptional regulatory family.</text>
</comment>
<dbReference type="GO" id="GO:0003700">
    <property type="term" value="F:DNA-binding transcription factor activity"/>
    <property type="evidence" value="ECO:0007669"/>
    <property type="project" value="InterPro"/>
</dbReference>
<dbReference type="Gene3D" id="3.40.190.290">
    <property type="match status" value="1"/>
</dbReference>
<dbReference type="SUPFAM" id="SSF53850">
    <property type="entry name" value="Periplasmic binding protein-like II"/>
    <property type="match status" value="1"/>
</dbReference>
<reference evidence="6 7" key="1">
    <citation type="submission" date="2010-04" db="EMBL/GenBank/DDBJ databases">
        <title>The Genome Sequence of Escherichia coli H605.</title>
        <authorList>
            <consortium name="The Broad Institute Genome Sequencing Platform"/>
            <consortium name="The Broad Institute Genome Sequencing Center for Infectious Disease"/>
            <person name="Feldgarden M."/>
            <person name="Gordon D.M."/>
            <person name="Johnson J.R."/>
            <person name="Johnston B.D."/>
            <person name="Young S."/>
            <person name="Zeng Q."/>
            <person name="Koehrsen M."/>
            <person name="Alvarado L."/>
            <person name="Berlin A.M."/>
            <person name="Borenstein D."/>
            <person name="Chapman S.B."/>
            <person name="Chen Z."/>
            <person name="Engels R."/>
            <person name="Freedman E."/>
            <person name="Gellesch M."/>
            <person name="Goldberg J."/>
            <person name="Griggs A."/>
            <person name="Gujja S."/>
            <person name="Heilman E.R."/>
            <person name="Heiman D.I."/>
            <person name="Hepburn T.A."/>
            <person name="Howarth C."/>
            <person name="Jen D."/>
            <person name="Larson L."/>
            <person name="Mehta T."/>
            <person name="Park D."/>
            <person name="Pearson M."/>
            <person name="Richards J."/>
            <person name="Roberts A."/>
            <person name="Saif S."/>
            <person name="Shea T.D."/>
            <person name="Shenoy N."/>
            <person name="Sisk P."/>
            <person name="Stolte C."/>
            <person name="Sykes S.N."/>
            <person name="Walk T."/>
            <person name="White J."/>
            <person name="Yandava C."/>
            <person name="Haas B."/>
            <person name="Henn M.R."/>
            <person name="Nusbaum C."/>
            <person name="Birren B."/>
        </authorList>
    </citation>
    <scope>NUCLEOTIDE SEQUENCE [LARGE SCALE GENOMIC DNA]</scope>
    <source>
        <strain evidence="6 7">H605</strain>
    </source>
</reference>
<dbReference type="InterPro" id="IPR036390">
    <property type="entry name" value="WH_DNA-bd_sf"/>
</dbReference>
<dbReference type="Proteomes" id="UP000243401">
    <property type="component" value="Unassembled WGS sequence"/>
</dbReference>
<dbReference type="InterPro" id="IPR000847">
    <property type="entry name" value="LysR_HTH_N"/>
</dbReference>
<dbReference type="GO" id="GO:0043565">
    <property type="term" value="F:sequence-specific DNA binding"/>
    <property type="evidence" value="ECO:0007669"/>
    <property type="project" value="TreeGrafter"/>
</dbReference>
<dbReference type="AlphaFoldDB" id="A0AAJ3P036"/>
<organism evidence="6 7">
    <name type="scientific">Escherichia coli H605</name>
    <dbReference type="NCBI Taxonomy" id="656410"/>
    <lineage>
        <taxon>Bacteria</taxon>
        <taxon>Pseudomonadati</taxon>
        <taxon>Pseudomonadota</taxon>
        <taxon>Gammaproteobacteria</taxon>
        <taxon>Enterobacterales</taxon>
        <taxon>Enterobacteriaceae</taxon>
        <taxon>Escherichia</taxon>
    </lineage>
</organism>
<dbReference type="Gene3D" id="1.10.10.10">
    <property type="entry name" value="Winged helix-like DNA-binding domain superfamily/Winged helix DNA-binding domain"/>
    <property type="match status" value="1"/>
</dbReference>
<dbReference type="InterPro" id="IPR036388">
    <property type="entry name" value="WH-like_DNA-bd_sf"/>
</dbReference>
<evidence type="ECO:0000256" key="2">
    <source>
        <dbReference type="ARBA" id="ARBA00023015"/>
    </source>
</evidence>
<dbReference type="GO" id="GO:0006351">
    <property type="term" value="P:DNA-templated transcription"/>
    <property type="evidence" value="ECO:0007669"/>
    <property type="project" value="TreeGrafter"/>
</dbReference>
<evidence type="ECO:0000256" key="4">
    <source>
        <dbReference type="ARBA" id="ARBA00023163"/>
    </source>
</evidence>
<evidence type="ECO:0000256" key="1">
    <source>
        <dbReference type="ARBA" id="ARBA00009437"/>
    </source>
</evidence>
<accession>A0AAJ3P036</accession>
<dbReference type="PANTHER" id="PTHR30537:SF1">
    <property type="entry name" value="HTH-TYPE TRANSCRIPTIONAL REGULATOR PGRR"/>
    <property type="match status" value="1"/>
</dbReference>
<keyword evidence="4" id="KW-0804">Transcription</keyword>
<dbReference type="Pfam" id="PF00126">
    <property type="entry name" value="HTH_1"/>
    <property type="match status" value="1"/>
</dbReference>
<dbReference type="CDD" id="cd08474">
    <property type="entry name" value="PBP2_CrgA_like_5"/>
    <property type="match status" value="1"/>
</dbReference>
<dbReference type="FunFam" id="1.10.10.10:FF:000001">
    <property type="entry name" value="LysR family transcriptional regulator"/>
    <property type="match status" value="1"/>
</dbReference>
<evidence type="ECO:0000256" key="3">
    <source>
        <dbReference type="ARBA" id="ARBA00023125"/>
    </source>
</evidence>
<dbReference type="PANTHER" id="PTHR30537">
    <property type="entry name" value="HTH-TYPE TRANSCRIPTIONAL REGULATOR"/>
    <property type="match status" value="1"/>
</dbReference>
<keyword evidence="2" id="KW-0805">Transcription regulation</keyword>
<evidence type="ECO:0000313" key="6">
    <source>
        <dbReference type="EMBL" id="OSL49257.1"/>
    </source>
</evidence>
<dbReference type="InterPro" id="IPR005119">
    <property type="entry name" value="LysR_subst-bd"/>
</dbReference>
<sequence length="328" mass="37113">MFPCLRLGLTISLTLTCKQISFSRNERQRVARENLNDLMAFIVVAREKSFTRAAAQLGISQSALSHSMRTLESRLGMKLLTRTTRSISLTDVGQSMLDELGPYIDGIQGTLQQLKDLNKKPAGTVRISTSDYAIRSVIWPKLEPLLKEYPDINLELIDDYTLTDIVSGRFDAGTRLGEQISSGMISVRIGPDVRFAVVGSPAYFSQHPYPKHPDDLISHNCINLRFPTHGNLYAWEFEKEGKSLNVKVSGQLVFSRIYQNLQAALEGYGLAHVPRDIAEKYIASGELISVLEDWCPYWDGYYIYYPENRNHSKAFQLVVDALRHHKKN</sequence>